<dbReference type="InterPro" id="IPR036397">
    <property type="entry name" value="RNaseH_sf"/>
</dbReference>
<dbReference type="InterPro" id="IPR012337">
    <property type="entry name" value="RNaseH-like_sf"/>
</dbReference>
<comment type="similarity">
    <text evidence="1">Belongs to the DNA polymerase type-B family.</text>
</comment>
<dbReference type="Gene3D" id="1.10.132.60">
    <property type="entry name" value="DNA polymerase family B, C-terminal domain"/>
    <property type="match status" value="1"/>
</dbReference>
<dbReference type="InterPro" id="IPR042087">
    <property type="entry name" value="DNA_pol_B_thumb"/>
</dbReference>
<dbReference type="GO" id="GO:0008296">
    <property type="term" value="F:3'-5'-DNA exonuclease activity"/>
    <property type="evidence" value="ECO:0000318"/>
    <property type="project" value="GO_Central"/>
</dbReference>
<evidence type="ECO:0000313" key="11">
    <source>
        <dbReference type="EMBL" id="PNR37427.1"/>
    </source>
</evidence>
<comment type="catalytic activity">
    <reaction evidence="8">
        <text>DNA(n) + a 2'-deoxyribonucleoside 5'-triphosphate = DNA(n+1) + diphosphate</text>
        <dbReference type="Rhea" id="RHEA:22508"/>
        <dbReference type="Rhea" id="RHEA-COMP:17339"/>
        <dbReference type="Rhea" id="RHEA-COMP:17340"/>
        <dbReference type="ChEBI" id="CHEBI:33019"/>
        <dbReference type="ChEBI" id="CHEBI:61560"/>
        <dbReference type="ChEBI" id="CHEBI:173112"/>
        <dbReference type="EC" id="2.7.7.7"/>
    </reaction>
</comment>
<dbReference type="PANTHER" id="PTHR10322:SF23">
    <property type="entry name" value="DNA POLYMERASE DELTA CATALYTIC SUBUNIT"/>
    <property type="match status" value="1"/>
</dbReference>
<dbReference type="GO" id="GO:0003677">
    <property type="term" value="F:DNA binding"/>
    <property type="evidence" value="ECO:0007669"/>
    <property type="project" value="UniProtKB-KW"/>
</dbReference>
<evidence type="ECO:0000256" key="1">
    <source>
        <dbReference type="ARBA" id="ARBA00005755"/>
    </source>
</evidence>
<keyword evidence="5" id="KW-0239">DNA-directed DNA polymerase</keyword>
<dbReference type="InterPro" id="IPR023211">
    <property type="entry name" value="DNA_pol_palm_dom_sf"/>
</dbReference>
<dbReference type="GO" id="GO:0006287">
    <property type="term" value="P:base-excision repair, gap-filling"/>
    <property type="evidence" value="ECO:0000318"/>
    <property type="project" value="GO_Central"/>
</dbReference>
<feature type="domain" description="DNA-directed DNA polymerase family B exonuclease" evidence="10">
    <location>
        <begin position="147"/>
        <end position="302"/>
    </location>
</feature>
<evidence type="ECO:0000313" key="13">
    <source>
        <dbReference type="Proteomes" id="UP000006727"/>
    </source>
</evidence>
<dbReference type="SUPFAM" id="SSF56672">
    <property type="entry name" value="DNA/RNA polymerases"/>
    <property type="match status" value="1"/>
</dbReference>
<dbReference type="GO" id="GO:0006261">
    <property type="term" value="P:DNA-templated DNA replication"/>
    <property type="evidence" value="ECO:0000318"/>
    <property type="project" value="GO_Central"/>
</dbReference>
<dbReference type="SUPFAM" id="SSF53098">
    <property type="entry name" value="Ribonuclease H-like"/>
    <property type="match status" value="1"/>
</dbReference>
<dbReference type="STRING" id="3218.A0A2K1J7C9"/>
<dbReference type="SMART" id="SM00486">
    <property type="entry name" value="POLBc"/>
    <property type="match status" value="1"/>
</dbReference>
<evidence type="ECO:0000313" key="12">
    <source>
        <dbReference type="EnsemblPlants" id="Pp3c16_6050V3.1"/>
    </source>
</evidence>
<keyword evidence="3" id="KW-0808">Transferase</keyword>
<reference evidence="11 13" key="2">
    <citation type="journal article" date="2018" name="Plant J.">
        <title>The Physcomitrella patens chromosome-scale assembly reveals moss genome structure and evolution.</title>
        <authorList>
            <person name="Lang D."/>
            <person name="Ullrich K.K."/>
            <person name="Murat F."/>
            <person name="Fuchs J."/>
            <person name="Jenkins J."/>
            <person name="Haas F.B."/>
            <person name="Piednoel M."/>
            <person name="Gundlach H."/>
            <person name="Van Bel M."/>
            <person name="Meyberg R."/>
            <person name="Vives C."/>
            <person name="Morata J."/>
            <person name="Symeonidi A."/>
            <person name="Hiss M."/>
            <person name="Muchero W."/>
            <person name="Kamisugi Y."/>
            <person name="Saleh O."/>
            <person name="Blanc G."/>
            <person name="Decker E.L."/>
            <person name="van Gessel N."/>
            <person name="Grimwood J."/>
            <person name="Hayes R.D."/>
            <person name="Graham S.W."/>
            <person name="Gunter L.E."/>
            <person name="McDaniel S.F."/>
            <person name="Hoernstein S.N.W."/>
            <person name="Larsson A."/>
            <person name="Li F.W."/>
            <person name="Perroud P.F."/>
            <person name="Phillips J."/>
            <person name="Ranjan P."/>
            <person name="Rokshar D.S."/>
            <person name="Rothfels C.J."/>
            <person name="Schneider L."/>
            <person name="Shu S."/>
            <person name="Stevenson D.W."/>
            <person name="Thummler F."/>
            <person name="Tillich M."/>
            <person name="Villarreal Aguilar J.C."/>
            <person name="Widiez T."/>
            <person name="Wong G.K."/>
            <person name="Wymore A."/>
            <person name="Zhang Y."/>
            <person name="Zimmer A.D."/>
            <person name="Quatrano R.S."/>
            <person name="Mayer K.F.X."/>
            <person name="Goodstein D."/>
            <person name="Casacuberta J.M."/>
            <person name="Vandepoele K."/>
            <person name="Reski R."/>
            <person name="Cuming A.C."/>
            <person name="Tuskan G.A."/>
            <person name="Maumus F."/>
            <person name="Salse J."/>
            <person name="Schmutz J."/>
            <person name="Rensing S.A."/>
        </authorList>
    </citation>
    <scope>NUCLEOTIDE SEQUENCE [LARGE SCALE GENOMIC DNA]</scope>
    <source>
        <strain evidence="12 13">cv. Gransden 2004</strain>
    </source>
</reference>
<evidence type="ECO:0000256" key="5">
    <source>
        <dbReference type="ARBA" id="ARBA00022932"/>
    </source>
</evidence>
<dbReference type="AlphaFoldDB" id="A0A2K1J7C9"/>
<dbReference type="Gramene" id="Pp3c16_6050V3.1">
    <property type="protein sequence ID" value="Pp3c16_6050V3.1"/>
    <property type="gene ID" value="Pp3c16_6050"/>
</dbReference>
<keyword evidence="13" id="KW-1185">Reference proteome</keyword>
<dbReference type="GO" id="GO:0045004">
    <property type="term" value="P:DNA replication proofreading"/>
    <property type="evidence" value="ECO:0000318"/>
    <property type="project" value="GO_Central"/>
</dbReference>
<dbReference type="Gene3D" id="1.10.287.690">
    <property type="entry name" value="Helix hairpin bin"/>
    <property type="match status" value="1"/>
</dbReference>
<protein>
    <recommendedName>
        <fullName evidence="7">DNA polymerase delta catalytic subunit</fullName>
        <ecNumber evidence="2">2.7.7.7</ecNumber>
    </recommendedName>
</protein>
<accession>A0A2K1J7C9</accession>
<evidence type="ECO:0000259" key="10">
    <source>
        <dbReference type="Pfam" id="PF03104"/>
    </source>
</evidence>
<dbReference type="InterPro" id="IPR043502">
    <property type="entry name" value="DNA/RNA_pol_sf"/>
</dbReference>
<dbReference type="Gene3D" id="3.30.420.10">
    <property type="entry name" value="Ribonuclease H-like superfamily/Ribonuclease H"/>
    <property type="match status" value="1"/>
</dbReference>
<name>A0A2K1J7C9_PHYPA</name>
<sequence length="803" mass="91989">MYDWRAGADDERTVLYGFGNLITGESITIRVHDFLLYCYVLVSAMGTNVREKMNKISELVGHNNIAKTVTCTRRLLRSYLEGDKKFIKYYFYKRSTLNRFSNLMKKMDIRVYEGDMKTEEMFITATNISYSGWIKVLCAEVYSSNASAMPDPCIEKDRLFMISVVSQRYLVPSTSKKYILYTGQCNIDVDETDARVFSTERNLIEAYFLLIKEINPDIIIGYNIFMFDFKYIDTRLRRKLINLPSSSRVQGIGTERIDINWNSSAYGFNDYIVIDLPGRTVIDVYQYVTKEYKLQSYSLSSVSEKFTGNKKVDLPYKEVFNLYEKGDKESIETIARYCIVDSLLTIALFDNMNMWISVTEMSTVARTRIRDLYTRGQQIRVKSQLYKECYDKGVVFDRTDSLLEEFEYEGAIVSNPIPGLYKWCSLLDFSSLYPSVIISHNICYSTFVKRNSSQPCFTVQVSDKKSYMFAKEPLGLVPSLLKILILKRKEVKIQSSTAIRIEKVVLERRQLALKVSANSVYGSYGTCNSSYLQFIEGAESTTAIGRSMFMHTSSIISSRYLVQLVYGDTDSCMFTSDAAQDYESCKALAIRISNEVSKEFPAPVKLEFEAVFETFLLITKKRYIGLIAGERKMIYKGIVVSRRDSCIFLKHMYSSVVEMIMNSSSHEHIMEFVRAKLLSLVRGHIPLESLVITKTLGKGYSSASTPLLVYSNRLKDLGIEAKPGDKLDFVFVKTKEEFKLQGYKMCPPHLVLPYNLEIDYLYYIETHISNPIDEILQLLGQKSLVKEFAGAIKGLAMAGINSY</sequence>
<dbReference type="EC" id="2.7.7.7" evidence="2"/>
<dbReference type="EnsemblPlants" id="Pp3c16_6050V3.1">
    <property type="protein sequence ID" value="Pp3c16_6050V3.1"/>
    <property type="gene ID" value="Pp3c16_6050"/>
</dbReference>
<reference evidence="12" key="3">
    <citation type="submission" date="2020-12" db="UniProtKB">
        <authorList>
            <consortium name="EnsemblPlants"/>
        </authorList>
    </citation>
    <scope>IDENTIFICATION</scope>
</reference>
<proteinExistence type="inferred from homology"/>
<dbReference type="Pfam" id="PF00136">
    <property type="entry name" value="DNA_pol_B"/>
    <property type="match status" value="1"/>
</dbReference>
<dbReference type="PANTHER" id="PTHR10322">
    <property type="entry name" value="DNA POLYMERASE CATALYTIC SUBUNIT"/>
    <property type="match status" value="1"/>
</dbReference>
<dbReference type="Gene3D" id="3.30.342.10">
    <property type="entry name" value="DNA Polymerase, chain B, domain 1"/>
    <property type="match status" value="1"/>
</dbReference>
<reference evidence="11 13" key="1">
    <citation type="journal article" date="2008" name="Science">
        <title>The Physcomitrella genome reveals evolutionary insights into the conquest of land by plants.</title>
        <authorList>
            <person name="Rensing S."/>
            <person name="Lang D."/>
            <person name="Zimmer A."/>
            <person name="Terry A."/>
            <person name="Salamov A."/>
            <person name="Shapiro H."/>
            <person name="Nishiyama T."/>
            <person name="Perroud P.-F."/>
            <person name="Lindquist E."/>
            <person name="Kamisugi Y."/>
            <person name="Tanahashi T."/>
            <person name="Sakakibara K."/>
            <person name="Fujita T."/>
            <person name="Oishi K."/>
            <person name="Shin-I T."/>
            <person name="Kuroki Y."/>
            <person name="Toyoda A."/>
            <person name="Suzuki Y."/>
            <person name="Hashimoto A."/>
            <person name="Yamaguchi K."/>
            <person name="Sugano A."/>
            <person name="Kohara Y."/>
            <person name="Fujiyama A."/>
            <person name="Anterola A."/>
            <person name="Aoki S."/>
            <person name="Ashton N."/>
            <person name="Barbazuk W.B."/>
            <person name="Barker E."/>
            <person name="Bennetzen J."/>
            <person name="Bezanilla M."/>
            <person name="Blankenship R."/>
            <person name="Cho S.H."/>
            <person name="Dutcher S."/>
            <person name="Estelle M."/>
            <person name="Fawcett J.A."/>
            <person name="Gundlach H."/>
            <person name="Hanada K."/>
            <person name="Heyl A."/>
            <person name="Hicks K.A."/>
            <person name="Hugh J."/>
            <person name="Lohr M."/>
            <person name="Mayer K."/>
            <person name="Melkozernov A."/>
            <person name="Murata T."/>
            <person name="Nelson D."/>
            <person name="Pils B."/>
            <person name="Prigge M."/>
            <person name="Reiss B."/>
            <person name="Renner T."/>
            <person name="Rombauts S."/>
            <person name="Rushton P."/>
            <person name="Sanderfoot A."/>
            <person name="Schween G."/>
            <person name="Shiu S.-H."/>
            <person name="Stueber K."/>
            <person name="Theodoulou F.L."/>
            <person name="Tu H."/>
            <person name="Van de Peer Y."/>
            <person name="Verrier P.J."/>
            <person name="Waters E."/>
            <person name="Wood A."/>
            <person name="Yang L."/>
            <person name="Cove D."/>
            <person name="Cuming A."/>
            <person name="Hasebe M."/>
            <person name="Lucas S."/>
            <person name="Mishler D.B."/>
            <person name="Reski R."/>
            <person name="Grigoriev I."/>
            <person name="Quatrano R.S."/>
            <person name="Boore J.L."/>
        </authorList>
    </citation>
    <scope>NUCLEOTIDE SEQUENCE [LARGE SCALE GENOMIC DNA]</scope>
    <source>
        <strain evidence="12 13">cv. Gransden 2004</strain>
    </source>
</reference>
<dbReference type="GO" id="GO:0000166">
    <property type="term" value="F:nucleotide binding"/>
    <property type="evidence" value="ECO:0007669"/>
    <property type="project" value="InterPro"/>
</dbReference>
<dbReference type="InterPro" id="IPR050240">
    <property type="entry name" value="DNA_pol_type-B"/>
</dbReference>
<dbReference type="GO" id="GO:0003887">
    <property type="term" value="F:DNA-directed DNA polymerase activity"/>
    <property type="evidence" value="ECO:0000318"/>
    <property type="project" value="GO_Central"/>
</dbReference>
<evidence type="ECO:0000256" key="7">
    <source>
        <dbReference type="ARBA" id="ARBA00024411"/>
    </source>
</evidence>
<feature type="domain" description="DNA-directed DNA polymerase family B multifunctional" evidence="9">
    <location>
        <begin position="370"/>
        <end position="777"/>
    </location>
</feature>
<dbReference type="InterPro" id="IPR006172">
    <property type="entry name" value="DNA-dir_DNA_pol_B"/>
</dbReference>
<evidence type="ECO:0000256" key="4">
    <source>
        <dbReference type="ARBA" id="ARBA00022695"/>
    </source>
</evidence>
<evidence type="ECO:0000256" key="6">
    <source>
        <dbReference type="ARBA" id="ARBA00023125"/>
    </source>
</evidence>
<dbReference type="PRINTS" id="PR00106">
    <property type="entry name" value="DNAPOLB"/>
</dbReference>
<keyword evidence="6" id="KW-0238">DNA-binding</keyword>
<evidence type="ECO:0000259" key="9">
    <source>
        <dbReference type="Pfam" id="PF00136"/>
    </source>
</evidence>
<evidence type="ECO:0000256" key="2">
    <source>
        <dbReference type="ARBA" id="ARBA00012417"/>
    </source>
</evidence>
<dbReference type="Gene3D" id="3.90.1600.10">
    <property type="entry name" value="Palm domain of DNA polymerase"/>
    <property type="match status" value="1"/>
</dbReference>
<dbReference type="InterPro" id="IPR006134">
    <property type="entry name" value="DNA-dir_DNA_pol_B_multi_dom"/>
</dbReference>
<dbReference type="EMBL" id="ABEU02000016">
    <property type="protein sequence ID" value="PNR37427.1"/>
    <property type="molecule type" value="Genomic_DNA"/>
</dbReference>
<dbReference type="Pfam" id="PF03104">
    <property type="entry name" value="DNA_pol_B_exo1"/>
    <property type="match status" value="1"/>
</dbReference>
<keyword evidence="4" id="KW-0548">Nucleotidyltransferase</keyword>
<organism evidence="11">
    <name type="scientific">Physcomitrium patens</name>
    <name type="common">Spreading-leaved earth moss</name>
    <name type="synonym">Physcomitrella patens</name>
    <dbReference type="NCBI Taxonomy" id="3218"/>
    <lineage>
        <taxon>Eukaryota</taxon>
        <taxon>Viridiplantae</taxon>
        <taxon>Streptophyta</taxon>
        <taxon>Embryophyta</taxon>
        <taxon>Bryophyta</taxon>
        <taxon>Bryophytina</taxon>
        <taxon>Bryopsida</taxon>
        <taxon>Funariidae</taxon>
        <taxon>Funariales</taxon>
        <taxon>Funariaceae</taxon>
        <taxon>Physcomitrium</taxon>
    </lineage>
</organism>
<dbReference type="InParanoid" id="A0A2K1J7C9"/>
<dbReference type="GO" id="GO:0043625">
    <property type="term" value="C:delta DNA polymerase complex"/>
    <property type="evidence" value="ECO:0000318"/>
    <property type="project" value="GO_Central"/>
</dbReference>
<dbReference type="InterPro" id="IPR006133">
    <property type="entry name" value="DNA-dir_DNA_pol_B_exonuc"/>
</dbReference>
<dbReference type="GO" id="GO:0006297">
    <property type="term" value="P:nucleotide-excision repair, DNA gap filling"/>
    <property type="evidence" value="ECO:0000318"/>
    <property type="project" value="GO_Central"/>
</dbReference>
<dbReference type="FunFam" id="1.10.132.60:FF:000022">
    <property type="entry name" value="Predicted protein"/>
    <property type="match status" value="1"/>
</dbReference>
<evidence type="ECO:0000256" key="3">
    <source>
        <dbReference type="ARBA" id="ARBA00022679"/>
    </source>
</evidence>
<dbReference type="Proteomes" id="UP000006727">
    <property type="component" value="Chromosome 16"/>
</dbReference>
<evidence type="ECO:0000256" key="8">
    <source>
        <dbReference type="ARBA" id="ARBA00049244"/>
    </source>
</evidence>
<gene>
    <name evidence="11" type="ORF">PHYPA_020536</name>
</gene>